<evidence type="ECO:0000313" key="1">
    <source>
        <dbReference type="EMBL" id="CAI3972558.1"/>
    </source>
</evidence>
<sequence>MVAMKKSVAAMKSKKVIVKGRNSEISPLTGKPKRVRQDRGREAAKLAAKMSKETWLKYQTEAYKNAWPKPSYMAEPRESVYVRDGGEGAYRDQTFEIVTRWTSQTRIAYRPHAKAPGSKSHIRYEKYAKAKTVGEALKLGSYPIDWCFDYEHGFIKVLGGPIRDEPIDISKVADPKKMDPVDKKVYGWFRKELCKRCGLKKDELLMEAPTT</sequence>
<keyword evidence="3" id="KW-0223">Dioxygenase</keyword>
<gene>
    <name evidence="1" type="ORF">C1SCF055_LOCUS1130</name>
</gene>
<dbReference type="EMBL" id="CAMXCT010000019">
    <property type="protein sequence ID" value="CAI3972558.1"/>
    <property type="molecule type" value="Genomic_DNA"/>
</dbReference>
<evidence type="ECO:0000313" key="4">
    <source>
        <dbReference type="Proteomes" id="UP001152797"/>
    </source>
</evidence>
<name>A0A9P1FDZ2_9DINO</name>
<reference evidence="1" key="1">
    <citation type="submission" date="2022-10" db="EMBL/GenBank/DDBJ databases">
        <authorList>
            <person name="Chen Y."/>
            <person name="Dougan E. K."/>
            <person name="Chan C."/>
            <person name="Rhodes N."/>
            <person name="Thang M."/>
        </authorList>
    </citation>
    <scope>NUCLEOTIDE SEQUENCE</scope>
</reference>
<dbReference type="GO" id="GO:0051213">
    <property type="term" value="F:dioxygenase activity"/>
    <property type="evidence" value="ECO:0007669"/>
    <property type="project" value="UniProtKB-KW"/>
</dbReference>
<evidence type="ECO:0000313" key="2">
    <source>
        <dbReference type="EMBL" id="CAL1125933.1"/>
    </source>
</evidence>
<organism evidence="1">
    <name type="scientific">Cladocopium goreaui</name>
    <dbReference type="NCBI Taxonomy" id="2562237"/>
    <lineage>
        <taxon>Eukaryota</taxon>
        <taxon>Sar</taxon>
        <taxon>Alveolata</taxon>
        <taxon>Dinophyceae</taxon>
        <taxon>Suessiales</taxon>
        <taxon>Symbiodiniaceae</taxon>
        <taxon>Cladocopium</taxon>
    </lineage>
</organism>
<keyword evidence="4" id="KW-1185">Reference proteome</keyword>
<reference evidence="2" key="2">
    <citation type="submission" date="2024-04" db="EMBL/GenBank/DDBJ databases">
        <authorList>
            <person name="Chen Y."/>
            <person name="Shah S."/>
            <person name="Dougan E. K."/>
            <person name="Thang M."/>
            <person name="Chan C."/>
        </authorList>
    </citation>
    <scope>NUCLEOTIDE SEQUENCE [LARGE SCALE GENOMIC DNA]</scope>
</reference>
<keyword evidence="3" id="KW-0560">Oxidoreductase</keyword>
<evidence type="ECO:0000313" key="3">
    <source>
        <dbReference type="EMBL" id="CAL4759870.1"/>
    </source>
</evidence>
<dbReference type="EMBL" id="CAMXCT030000019">
    <property type="protein sequence ID" value="CAL4759870.1"/>
    <property type="molecule type" value="Genomic_DNA"/>
</dbReference>
<dbReference type="EMBL" id="CAMXCT020000019">
    <property type="protein sequence ID" value="CAL1125933.1"/>
    <property type="molecule type" value="Genomic_DNA"/>
</dbReference>
<proteinExistence type="predicted"/>
<dbReference type="OrthoDB" id="407145at2759"/>
<protein>
    <submittedName>
        <fullName evidence="3">Prolyl 4-hydroxylase alpha subunit Fe(2+) 2OG dioxygenase domain-containing protein</fullName>
    </submittedName>
</protein>
<dbReference type="AlphaFoldDB" id="A0A9P1FDZ2"/>
<comment type="caution">
    <text evidence="1">The sequence shown here is derived from an EMBL/GenBank/DDBJ whole genome shotgun (WGS) entry which is preliminary data.</text>
</comment>
<accession>A0A9P1FDZ2</accession>
<dbReference type="Proteomes" id="UP001152797">
    <property type="component" value="Unassembled WGS sequence"/>
</dbReference>